<organism evidence="16 17">
    <name type="scientific">Edaphobacillus lindanitolerans</name>
    <dbReference type="NCBI Taxonomy" id="550447"/>
    <lineage>
        <taxon>Bacteria</taxon>
        <taxon>Bacillati</taxon>
        <taxon>Bacillota</taxon>
        <taxon>Bacilli</taxon>
        <taxon>Bacillales</taxon>
        <taxon>Bacillaceae</taxon>
        <taxon>Edaphobacillus</taxon>
    </lineage>
</organism>
<evidence type="ECO:0000256" key="13">
    <source>
        <dbReference type="ARBA" id="ARBA00023136"/>
    </source>
</evidence>
<evidence type="ECO:0000313" key="17">
    <source>
        <dbReference type="Proteomes" id="UP000187550"/>
    </source>
</evidence>
<dbReference type="InterPro" id="IPR023214">
    <property type="entry name" value="HAD_sf"/>
</dbReference>
<comment type="similarity">
    <text evidence="2 14">Belongs to the cation transport ATPase (P-type) (TC 3.A.3) family. Type IB subfamily.</text>
</comment>
<dbReference type="InterPro" id="IPR027256">
    <property type="entry name" value="P-typ_ATPase_IB"/>
</dbReference>
<dbReference type="Proteomes" id="UP000187550">
    <property type="component" value="Unassembled WGS sequence"/>
</dbReference>
<evidence type="ECO:0000256" key="14">
    <source>
        <dbReference type="RuleBase" id="RU362081"/>
    </source>
</evidence>
<dbReference type="RefSeq" id="WP_076759435.1">
    <property type="nucleotide sequence ID" value="NZ_FTPL01000004.1"/>
</dbReference>
<dbReference type="AlphaFoldDB" id="A0A1U7PSD6"/>
<dbReference type="CDD" id="cd07551">
    <property type="entry name" value="P-type_ATPase_HM_ZosA_PfeT-like"/>
    <property type="match status" value="1"/>
</dbReference>
<keyword evidence="10" id="KW-1278">Translocase</keyword>
<dbReference type="Pfam" id="PF00122">
    <property type="entry name" value="E1-E2_ATPase"/>
    <property type="match status" value="1"/>
</dbReference>
<keyword evidence="13 14" id="KW-0472">Membrane</keyword>
<dbReference type="Pfam" id="PF00702">
    <property type="entry name" value="Hydrolase"/>
    <property type="match status" value="1"/>
</dbReference>
<keyword evidence="7 14" id="KW-0547">Nucleotide-binding</keyword>
<feature type="transmembrane region" description="Helical" evidence="14">
    <location>
        <begin position="259"/>
        <end position="279"/>
    </location>
</feature>
<evidence type="ECO:0000256" key="3">
    <source>
        <dbReference type="ARBA" id="ARBA00022448"/>
    </source>
</evidence>
<evidence type="ECO:0000256" key="5">
    <source>
        <dbReference type="ARBA" id="ARBA00022692"/>
    </source>
</evidence>
<dbReference type="SFLD" id="SFLDF00027">
    <property type="entry name" value="p-type_atpase"/>
    <property type="match status" value="1"/>
</dbReference>
<dbReference type="NCBIfam" id="TIGR01494">
    <property type="entry name" value="ATPase_P-type"/>
    <property type="match status" value="1"/>
</dbReference>
<evidence type="ECO:0000259" key="15">
    <source>
        <dbReference type="Pfam" id="PF00122"/>
    </source>
</evidence>
<evidence type="ECO:0000256" key="11">
    <source>
        <dbReference type="ARBA" id="ARBA00022989"/>
    </source>
</evidence>
<dbReference type="SUPFAM" id="SSF81665">
    <property type="entry name" value="Calcium ATPase, transmembrane domain M"/>
    <property type="match status" value="1"/>
</dbReference>
<dbReference type="NCBIfam" id="TIGR01512">
    <property type="entry name" value="ATPase-IB2_Cd"/>
    <property type="match status" value="1"/>
</dbReference>
<dbReference type="FunFam" id="2.70.150.10:FF:000002">
    <property type="entry name" value="Copper-transporting ATPase 1, putative"/>
    <property type="match status" value="1"/>
</dbReference>
<name>A0A1U7PSD6_9BACI</name>
<dbReference type="EMBL" id="FTPL01000004">
    <property type="protein sequence ID" value="SIT91094.1"/>
    <property type="molecule type" value="Genomic_DNA"/>
</dbReference>
<dbReference type="PANTHER" id="PTHR43079">
    <property type="entry name" value="PROBABLE CADMIUM/ZINC-TRANSPORTING ATPASE HMA1"/>
    <property type="match status" value="1"/>
</dbReference>
<evidence type="ECO:0000256" key="2">
    <source>
        <dbReference type="ARBA" id="ARBA00006024"/>
    </source>
</evidence>
<dbReference type="PRINTS" id="PR00119">
    <property type="entry name" value="CATATPASE"/>
</dbReference>
<dbReference type="SFLD" id="SFLDS00003">
    <property type="entry name" value="Haloacid_Dehalogenase"/>
    <property type="match status" value="1"/>
</dbReference>
<dbReference type="InterPro" id="IPR044492">
    <property type="entry name" value="P_typ_ATPase_HD_dom"/>
</dbReference>
<gene>
    <name evidence="16" type="ORF">SAMN05428946_2590</name>
</gene>
<accession>A0A1U7PSD6</accession>
<dbReference type="GO" id="GO:0005524">
    <property type="term" value="F:ATP binding"/>
    <property type="evidence" value="ECO:0007669"/>
    <property type="project" value="UniProtKB-UniRule"/>
</dbReference>
<keyword evidence="9" id="KW-0460">Magnesium</keyword>
<evidence type="ECO:0000256" key="4">
    <source>
        <dbReference type="ARBA" id="ARBA00022553"/>
    </source>
</evidence>
<comment type="subcellular location">
    <subcellularLocation>
        <location evidence="1">Cell membrane</location>
        <topology evidence="1">Multi-pass membrane protein</topology>
    </subcellularLocation>
</comment>
<dbReference type="OrthoDB" id="9813266at2"/>
<keyword evidence="17" id="KW-1185">Reference proteome</keyword>
<dbReference type="Gene3D" id="3.40.50.1000">
    <property type="entry name" value="HAD superfamily/HAD-like"/>
    <property type="match status" value="1"/>
</dbReference>
<dbReference type="InterPro" id="IPR036412">
    <property type="entry name" value="HAD-like_sf"/>
</dbReference>
<keyword evidence="3" id="KW-0813">Transport</keyword>
<keyword evidence="14" id="KW-1003">Cell membrane</keyword>
<dbReference type="InterPro" id="IPR001757">
    <property type="entry name" value="P_typ_ATPase"/>
</dbReference>
<keyword evidence="4" id="KW-0597">Phosphoprotein</keyword>
<dbReference type="GO" id="GO:0046872">
    <property type="term" value="F:metal ion binding"/>
    <property type="evidence" value="ECO:0007669"/>
    <property type="project" value="UniProtKB-KW"/>
</dbReference>
<keyword evidence="12" id="KW-0406">Ion transport</keyword>
<proteinExistence type="inferred from homology"/>
<evidence type="ECO:0000256" key="12">
    <source>
        <dbReference type="ARBA" id="ARBA00023065"/>
    </source>
</evidence>
<dbReference type="PANTHER" id="PTHR43079:SF1">
    <property type="entry name" value="CADMIUM_ZINC-TRANSPORTING ATPASE HMA1, CHLOROPLASTIC-RELATED"/>
    <property type="match status" value="1"/>
</dbReference>
<evidence type="ECO:0000256" key="9">
    <source>
        <dbReference type="ARBA" id="ARBA00022842"/>
    </source>
</evidence>
<keyword evidence="8 14" id="KW-0067">ATP-binding</keyword>
<keyword evidence="11 14" id="KW-1133">Transmembrane helix</keyword>
<evidence type="ECO:0000256" key="8">
    <source>
        <dbReference type="ARBA" id="ARBA00022840"/>
    </source>
</evidence>
<feature type="transmembrane region" description="Helical" evidence="14">
    <location>
        <begin position="84"/>
        <end position="102"/>
    </location>
</feature>
<protein>
    <submittedName>
        <fullName evidence="16">Cd2+/Zn2+-exporting ATPase</fullName>
    </submittedName>
</protein>
<evidence type="ECO:0000256" key="7">
    <source>
        <dbReference type="ARBA" id="ARBA00022741"/>
    </source>
</evidence>
<reference evidence="17" key="1">
    <citation type="submission" date="2017-01" db="EMBL/GenBank/DDBJ databases">
        <authorList>
            <person name="Varghese N."/>
            <person name="Submissions S."/>
        </authorList>
    </citation>
    <scope>NUCLEOTIDE SEQUENCE [LARGE SCALE GENOMIC DNA]</scope>
    <source>
        <strain evidence="17">MNA4</strain>
    </source>
</reference>
<dbReference type="GO" id="GO:0016887">
    <property type="term" value="F:ATP hydrolysis activity"/>
    <property type="evidence" value="ECO:0007669"/>
    <property type="project" value="InterPro"/>
</dbReference>
<dbReference type="PROSITE" id="PS00154">
    <property type="entry name" value="ATPASE_E1_E2"/>
    <property type="match status" value="1"/>
</dbReference>
<dbReference type="GO" id="GO:0019829">
    <property type="term" value="F:ATPase-coupled monoatomic cation transmembrane transporter activity"/>
    <property type="evidence" value="ECO:0007669"/>
    <property type="project" value="InterPro"/>
</dbReference>
<dbReference type="Gene3D" id="3.40.1110.10">
    <property type="entry name" value="Calcium-transporting ATPase, cytoplasmic domain N"/>
    <property type="match status" value="1"/>
</dbReference>
<dbReference type="InterPro" id="IPR059000">
    <property type="entry name" value="ATPase_P-type_domA"/>
</dbReference>
<dbReference type="SUPFAM" id="SSF56784">
    <property type="entry name" value="HAD-like"/>
    <property type="match status" value="1"/>
</dbReference>
<dbReference type="InterPro" id="IPR051949">
    <property type="entry name" value="Cation_Transport_ATPase"/>
</dbReference>
<dbReference type="STRING" id="550447.SAMN05428946_2590"/>
<evidence type="ECO:0000256" key="6">
    <source>
        <dbReference type="ARBA" id="ARBA00022723"/>
    </source>
</evidence>
<evidence type="ECO:0000256" key="1">
    <source>
        <dbReference type="ARBA" id="ARBA00004651"/>
    </source>
</evidence>
<dbReference type="InterPro" id="IPR018303">
    <property type="entry name" value="ATPase_P-typ_P_site"/>
</dbReference>
<dbReference type="Gene3D" id="2.70.150.10">
    <property type="entry name" value="Calcium-transporting ATPase, cytoplasmic transduction domain A"/>
    <property type="match status" value="1"/>
</dbReference>
<keyword evidence="6 14" id="KW-0479">Metal-binding</keyword>
<dbReference type="SFLD" id="SFLDG00002">
    <property type="entry name" value="C1.7:_P-type_atpase_like"/>
    <property type="match status" value="1"/>
</dbReference>
<feature type="transmembrane region" description="Helical" evidence="14">
    <location>
        <begin position="591"/>
        <end position="611"/>
    </location>
</feature>
<feature type="transmembrane region" description="Helical" evidence="14">
    <location>
        <begin position="27"/>
        <end position="46"/>
    </location>
</feature>
<dbReference type="InterPro" id="IPR008250">
    <property type="entry name" value="ATPase_P-typ_transduc_dom_A_sf"/>
</dbReference>
<keyword evidence="5 14" id="KW-0812">Transmembrane</keyword>
<evidence type="ECO:0000256" key="10">
    <source>
        <dbReference type="ARBA" id="ARBA00022967"/>
    </source>
</evidence>
<feature type="domain" description="P-type ATPase A" evidence="15">
    <location>
        <begin position="139"/>
        <end position="239"/>
    </location>
</feature>
<evidence type="ECO:0000313" key="16">
    <source>
        <dbReference type="EMBL" id="SIT91094.1"/>
    </source>
</evidence>
<dbReference type="InterPro" id="IPR023298">
    <property type="entry name" value="ATPase_P-typ_TM_dom_sf"/>
</dbReference>
<feature type="transmembrane region" description="Helical" evidence="14">
    <location>
        <begin position="52"/>
        <end position="72"/>
    </location>
</feature>
<sequence>MSELSTNHAARSCGHNHEHDHQHGGNLAVILYFTGLAAFLIGLFIGPDMWKAILYITALVVSGYHIIIEGFADTFRQTVLKKKLTPNVHILMTLAAIGAVIIGDYREAALLILIFAGAHFLEHYAESKSNKEITSLLKLNPTTARRIGADGTVEIVDVSALKVGDRLSILNGDQIPTDGIVTSGSSTVDQSSITGESMPVEKKEGDDLFGSTINGSGTLTMEVTKDSSETVISKIIQLVSQTQNNVSRTAAFIKRLEPVYVNIVLLLTPLFYLLGYYVFQWGAYESFYRTMVFLIATSPCALAATDIPATLSSISNLAKRGVLFKGGSYLSNLSDLTAVAFDKTGTLTTGKPVVTDTYFGDGVTAEQENKLAQIIVSMERKSNHPLAQAILKHYPDVAPLDLEVENLIGTGLVAKVDGQVFKIGKPSSYGTFSGDFHTRTEAFEKEGKTVVYFGNEEEVLVLVAIQDVPKETSEQAIRYLKEQNIHTVMITGDAVRTGEAIGRTLGIDEVRGNVMPEEKASIITDLKKTYPVTAMVGDGVNDAPALVAADVGIAMGEGTDIAIDVADAVLMKNDLMKFAYTHRVAKKLRKVVLQNIVMALAVVMFLVIVNLNGNMNMTSAVIIHEGSTLAVILNGLRMLKGMEN</sequence>
<dbReference type="GO" id="GO:0005886">
    <property type="term" value="C:plasma membrane"/>
    <property type="evidence" value="ECO:0007669"/>
    <property type="project" value="UniProtKB-SubCell"/>
</dbReference>
<dbReference type="NCBIfam" id="TIGR01525">
    <property type="entry name" value="ATPase-IB_hvy"/>
    <property type="match status" value="1"/>
</dbReference>
<dbReference type="InterPro" id="IPR023299">
    <property type="entry name" value="ATPase_P-typ_cyto_dom_N"/>
</dbReference>
<dbReference type="SUPFAM" id="SSF81653">
    <property type="entry name" value="Calcium ATPase, transduction domain A"/>
    <property type="match status" value="1"/>
</dbReference>